<protein>
    <recommendedName>
        <fullName evidence="4">Transmembrane protein</fullName>
    </recommendedName>
</protein>
<evidence type="ECO:0008006" key="4">
    <source>
        <dbReference type="Google" id="ProtNLM"/>
    </source>
</evidence>
<keyword evidence="1" id="KW-1133">Transmembrane helix</keyword>
<dbReference type="Proteomes" id="UP001314170">
    <property type="component" value="Unassembled WGS sequence"/>
</dbReference>
<evidence type="ECO:0000256" key="1">
    <source>
        <dbReference type="SAM" id="Phobius"/>
    </source>
</evidence>
<gene>
    <name evidence="2" type="ORF">DCAF_LOCUS5813</name>
</gene>
<dbReference type="AlphaFoldDB" id="A0AAV1R5L7"/>
<accession>A0AAV1R5L7</accession>
<keyword evidence="3" id="KW-1185">Reference proteome</keyword>
<evidence type="ECO:0000313" key="3">
    <source>
        <dbReference type="Proteomes" id="UP001314170"/>
    </source>
</evidence>
<dbReference type="EMBL" id="CAWUPB010000893">
    <property type="protein sequence ID" value="CAK7328094.1"/>
    <property type="molecule type" value="Genomic_DNA"/>
</dbReference>
<feature type="transmembrane region" description="Helical" evidence="1">
    <location>
        <begin position="191"/>
        <end position="218"/>
    </location>
</feature>
<organism evidence="2 3">
    <name type="scientific">Dovyalis caffra</name>
    <dbReference type="NCBI Taxonomy" id="77055"/>
    <lineage>
        <taxon>Eukaryota</taxon>
        <taxon>Viridiplantae</taxon>
        <taxon>Streptophyta</taxon>
        <taxon>Embryophyta</taxon>
        <taxon>Tracheophyta</taxon>
        <taxon>Spermatophyta</taxon>
        <taxon>Magnoliopsida</taxon>
        <taxon>eudicotyledons</taxon>
        <taxon>Gunneridae</taxon>
        <taxon>Pentapetalae</taxon>
        <taxon>rosids</taxon>
        <taxon>fabids</taxon>
        <taxon>Malpighiales</taxon>
        <taxon>Salicaceae</taxon>
        <taxon>Flacourtieae</taxon>
        <taxon>Dovyalis</taxon>
    </lineage>
</organism>
<name>A0AAV1R5L7_9ROSI</name>
<feature type="transmembrane region" description="Helical" evidence="1">
    <location>
        <begin position="17"/>
        <end position="39"/>
    </location>
</feature>
<evidence type="ECO:0000313" key="2">
    <source>
        <dbReference type="EMBL" id="CAK7328094.1"/>
    </source>
</evidence>
<dbReference type="PANTHER" id="PTHR12242">
    <property type="entry name" value="OS02G0130600 PROTEIN-RELATED"/>
    <property type="match status" value="1"/>
</dbReference>
<sequence>MQQLLATSDTTSLSYWWNWRVLVSAIWVFTPMLVAFFLIRKYESLDSCKGKTQQEAPHSLCANQPWRPCLNQIHPIWLLAYRLISFSLLLPILIAKVCHNGFVMFYYYTQLTFTSVTIYFGFGSLLSIYGCYQYYKRGGAGFYEPHVRRDTEQEYYIPLTHGDKTNILEQRKSSDPQQEIHSSQAASICSYLFQVIFQMTAGAVMLTDSVYWFIIFPFLTIRDYSLDFLTVNMHSLNLVLLLGDAALNCLWIVHACVSIWWPYPFLDLSSPYAPLWFVPRTSYYCSDMMPSCLPSSGMAESGFLILEDCTEATLYVTLTQNGKGKKDRAAMTLTVTLVKKSMTIVIVNKKIMATLSEEEKKQDDGDDIVQAKIPSIGFDSLTGFGQGARLDEILSFMLEKICKFDIDGWASVGMVPYVVIFYLSNLHREKKVVEEMPKRKEDKRMNVYIPK</sequence>
<proteinExistence type="predicted"/>
<keyword evidence="1" id="KW-0472">Membrane</keyword>
<reference evidence="2 3" key="1">
    <citation type="submission" date="2024-01" db="EMBL/GenBank/DDBJ databases">
        <authorList>
            <person name="Waweru B."/>
        </authorList>
    </citation>
    <scope>NUCLEOTIDE SEQUENCE [LARGE SCALE GENOMIC DNA]</scope>
</reference>
<comment type="caution">
    <text evidence="2">The sequence shown here is derived from an EMBL/GenBank/DDBJ whole genome shotgun (WGS) entry which is preliminary data.</text>
</comment>
<dbReference type="GO" id="GO:0016020">
    <property type="term" value="C:membrane"/>
    <property type="evidence" value="ECO:0007669"/>
    <property type="project" value="TreeGrafter"/>
</dbReference>
<keyword evidence="1" id="KW-0812">Transmembrane</keyword>
<dbReference type="PANTHER" id="PTHR12242:SF29">
    <property type="entry name" value="TRANSMEMBRANE PROTEIN"/>
    <property type="match status" value="1"/>
</dbReference>
<feature type="transmembrane region" description="Helical" evidence="1">
    <location>
        <begin position="76"/>
        <end position="95"/>
    </location>
</feature>
<feature type="transmembrane region" description="Helical" evidence="1">
    <location>
        <begin position="107"/>
        <end position="129"/>
    </location>
</feature>